<evidence type="ECO:0000313" key="2">
    <source>
        <dbReference type="Proteomes" id="UP001063166"/>
    </source>
</evidence>
<evidence type="ECO:0000313" key="1">
    <source>
        <dbReference type="EMBL" id="GLB45683.1"/>
    </source>
</evidence>
<dbReference type="OrthoDB" id="3001771at2759"/>
<proteinExistence type="predicted"/>
<dbReference type="AlphaFoldDB" id="A0A9P3UUJ4"/>
<accession>A0A9P3UUJ4</accession>
<sequence>MLSDVPTRVLRAPSASMRALPAELLLEIFKFHHAISRPARESVWCPVDDLLSEDVFPHAPAAVCMSWRSILSTVPVFWTRVVMFTEAPGCYSLSYLNSQLEWSRNLPLDVFVVTRDRGESAVTPDAERARIREIMTTLAPHVQRFQSLCYELKFTSSLPRLASDFPDVMPCLTDLTLNAKVGNGPSAFLDGSKPINFPFPRLKDLAIDGWNFVDIFATSSWWSDTFLHDANSLSISHYRPTPDEKNDPFLLADALDFFAQFRSLSLSHLTFAQEIDLSSTHNPTPWMSPRTSLFLSHLSAPLTALLLEAHYTRHLAIEHCPLTDVTVLEAGEVTLRDIPDPGAGDLYSSRSLSYDLRGLLPMWDGDTLRIEACPGLDDRVLDVLRGTTINRTQAARVEGLNAPNLTELHIEGCTGVSVEALRRMTNARLAWVAAGKKEEFEGLERLNSFMVKARGVGSGSVEEADRKWFENVGCDVRCYAIDATYHVRYTDKPDGRIGNEGTMRFRLAIPDPEPTSNFLSQP</sequence>
<dbReference type="Proteomes" id="UP001063166">
    <property type="component" value="Unassembled WGS sequence"/>
</dbReference>
<evidence type="ECO:0008006" key="3">
    <source>
        <dbReference type="Google" id="ProtNLM"/>
    </source>
</evidence>
<dbReference type="EMBL" id="BRPK01000026">
    <property type="protein sequence ID" value="GLB45683.1"/>
    <property type="molecule type" value="Genomic_DNA"/>
</dbReference>
<gene>
    <name evidence="1" type="ORF">LshimejAT787_2600160</name>
</gene>
<reference evidence="1" key="1">
    <citation type="submission" date="2022-07" db="EMBL/GenBank/DDBJ databases">
        <title>The genome of Lyophyllum shimeji provides insight into the initial evolution of ectomycorrhizal fungal genome.</title>
        <authorList>
            <person name="Kobayashi Y."/>
            <person name="Shibata T."/>
            <person name="Hirakawa H."/>
            <person name="Shigenobu S."/>
            <person name="Nishiyama T."/>
            <person name="Yamada A."/>
            <person name="Hasebe M."/>
            <person name="Kawaguchi M."/>
        </authorList>
    </citation>
    <scope>NUCLEOTIDE SEQUENCE</scope>
    <source>
        <strain evidence="1">AT787</strain>
    </source>
</reference>
<name>A0A9P3UUJ4_LYOSH</name>
<organism evidence="1 2">
    <name type="scientific">Lyophyllum shimeji</name>
    <name type="common">Hon-shimeji</name>
    <name type="synonym">Tricholoma shimeji</name>
    <dbReference type="NCBI Taxonomy" id="47721"/>
    <lineage>
        <taxon>Eukaryota</taxon>
        <taxon>Fungi</taxon>
        <taxon>Dikarya</taxon>
        <taxon>Basidiomycota</taxon>
        <taxon>Agaricomycotina</taxon>
        <taxon>Agaricomycetes</taxon>
        <taxon>Agaricomycetidae</taxon>
        <taxon>Agaricales</taxon>
        <taxon>Tricholomatineae</taxon>
        <taxon>Lyophyllaceae</taxon>
        <taxon>Lyophyllum</taxon>
    </lineage>
</organism>
<comment type="caution">
    <text evidence="1">The sequence shown here is derived from an EMBL/GenBank/DDBJ whole genome shotgun (WGS) entry which is preliminary data.</text>
</comment>
<keyword evidence="2" id="KW-1185">Reference proteome</keyword>
<protein>
    <recommendedName>
        <fullName evidence="3">F-box domain-containing protein</fullName>
    </recommendedName>
</protein>